<dbReference type="PANTHER" id="PTHR31580:SF22">
    <property type="entry name" value="FILAMENT-LIKE PLANT PROTEIN 7"/>
    <property type="match status" value="1"/>
</dbReference>
<feature type="region of interest" description="Disordered" evidence="4">
    <location>
        <begin position="605"/>
        <end position="638"/>
    </location>
</feature>
<dbReference type="Pfam" id="PF05911">
    <property type="entry name" value="FPP"/>
    <property type="match status" value="2"/>
</dbReference>
<dbReference type="OrthoDB" id="1917992at2759"/>
<evidence type="ECO:0000256" key="2">
    <source>
        <dbReference type="ARBA" id="ARBA00023054"/>
    </source>
</evidence>
<gene>
    <name evidence="5" type="ORF">CCAM_LOCUS149</name>
</gene>
<organism evidence="5 6">
    <name type="scientific">Cuscuta campestris</name>
    <dbReference type="NCBI Taxonomy" id="132261"/>
    <lineage>
        <taxon>Eukaryota</taxon>
        <taxon>Viridiplantae</taxon>
        <taxon>Streptophyta</taxon>
        <taxon>Embryophyta</taxon>
        <taxon>Tracheophyta</taxon>
        <taxon>Spermatophyta</taxon>
        <taxon>Magnoliopsida</taxon>
        <taxon>eudicotyledons</taxon>
        <taxon>Gunneridae</taxon>
        <taxon>Pentapetalae</taxon>
        <taxon>asterids</taxon>
        <taxon>lamiids</taxon>
        <taxon>Solanales</taxon>
        <taxon>Convolvulaceae</taxon>
        <taxon>Cuscuteae</taxon>
        <taxon>Cuscuta</taxon>
        <taxon>Cuscuta subgen. Grammica</taxon>
        <taxon>Cuscuta sect. Cleistogrammica</taxon>
    </lineage>
</organism>
<feature type="compositionally biased region" description="Basic and acidic residues" evidence="4">
    <location>
        <begin position="625"/>
        <end position="638"/>
    </location>
</feature>
<name>A0A484JYK0_9ASTE</name>
<sequence>MEHKQPWIWKKKSAESGRRSSFSRNEEDVPPKKKNIMHPLHLHVLLKGKAELERDIQKLNDRLSSALLECNAKDDFSQRQAKIAREAIAGWEKAETEAIFLKQELEKALYQIAASDERLVSLDSALNECMHQLRSVRGEQEKTRVVFEEKLAKLVAENTQLNKALMGKEKVIVNLSAQRAMSERELNTLMTRLDSLETELGKNEKQSRTPFSKKIGASDMNLMDDFVQMEKLAVERAVKGCILERSASTQEIKSHTCPSVTKIIEIIEGILPYRISETQAGFTVRHFQWKTSELSLILQEFVQTCHNLLYGNADFEKFAEQLACTLEWTVNHCFSLQDVSSMEDAIKNHFEWDDESRSECEVGPPPQFIVVNDGGKIYKGEYANAIAEKMKEEDLGKELQTKNGEAEPLTVEIQESETINSLKMEVENLRGLKSMIIEDQDERHKIIKEGLEMQIEATKLKLNEACQKYSLLEKETDRTYTESVPAAHDKLQLCESISNKEFPQDDVDNEERLIQNDWEITAASEKLAECQETILNLGKQLKALASPKDAAIFDNSISTPKKNLGRRSSLLDRMLDEDNDGQCCKSPKTKELILNGNSHSALGAHNEAVEPRPEDVRSQNGNRNTVEDKDHGNTIEEKDSVDSLAIVRGKKKNGGLLKKLLSCKKTISS</sequence>
<dbReference type="PANTHER" id="PTHR31580">
    <property type="entry name" value="FILAMENT-LIKE PLANT PROTEIN 4"/>
    <property type="match status" value="1"/>
</dbReference>
<dbReference type="InterPro" id="IPR008587">
    <property type="entry name" value="FPP_plant"/>
</dbReference>
<feature type="coiled-coil region" evidence="3">
    <location>
        <begin position="42"/>
        <end position="69"/>
    </location>
</feature>
<proteinExistence type="inferred from homology"/>
<dbReference type="Proteomes" id="UP000595140">
    <property type="component" value="Unassembled WGS sequence"/>
</dbReference>
<keyword evidence="6" id="KW-1185">Reference proteome</keyword>
<evidence type="ECO:0008006" key="7">
    <source>
        <dbReference type="Google" id="ProtNLM"/>
    </source>
</evidence>
<feature type="region of interest" description="Disordered" evidence="4">
    <location>
        <begin position="1"/>
        <end position="33"/>
    </location>
</feature>
<evidence type="ECO:0000256" key="1">
    <source>
        <dbReference type="ARBA" id="ARBA00005921"/>
    </source>
</evidence>
<evidence type="ECO:0000313" key="6">
    <source>
        <dbReference type="Proteomes" id="UP000595140"/>
    </source>
</evidence>
<protein>
    <recommendedName>
        <fullName evidence="7">Filament-like plant protein 7</fullName>
    </recommendedName>
</protein>
<dbReference type="AlphaFoldDB" id="A0A484JYK0"/>
<comment type="similarity">
    <text evidence="1">Belongs to the FPP family.</text>
</comment>
<evidence type="ECO:0000256" key="4">
    <source>
        <dbReference type="SAM" id="MobiDB-lite"/>
    </source>
</evidence>
<feature type="coiled-coil region" evidence="3">
    <location>
        <begin position="448"/>
        <end position="475"/>
    </location>
</feature>
<evidence type="ECO:0000256" key="3">
    <source>
        <dbReference type="SAM" id="Coils"/>
    </source>
</evidence>
<accession>A0A484JYK0</accession>
<reference evidence="5 6" key="1">
    <citation type="submission" date="2018-04" db="EMBL/GenBank/DDBJ databases">
        <authorList>
            <person name="Vogel A."/>
        </authorList>
    </citation>
    <scope>NUCLEOTIDE SEQUENCE [LARGE SCALE GENOMIC DNA]</scope>
</reference>
<evidence type="ECO:0000313" key="5">
    <source>
        <dbReference type="EMBL" id="VFQ58373.1"/>
    </source>
</evidence>
<keyword evidence="2 3" id="KW-0175">Coiled coil</keyword>
<feature type="compositionally biased region" description="Basic and acidic residues" evidence="4">
    <location>
        <begin position="607"/>
        <end position="617"/>
    </location>
</feature>
<dbReference type="EMBL" id="OOIL02000001">
    <property type="protein sequence ID" value="VFQ58373.1"/>
    <property type="molecule type" value="Genomic_DNA"/>
</dbReference>
<feature type="compositionally biased region" description="Basic and acidic residues" evidence="4">
    <location>
        <begin position="12"/>
        <end position="31"/>
    </location>
</feature>
<feature type="coiled-coil region" evidence="3">
    <location>
        <begin position="179"/>
        <end position="206"/>
    </location>
</feature>